<comment type="caution">
    <text evidence="1">The sequence shown here is derived from an EMBL/GenBank/DDBJ whole genome shotgun (WGS) entry which is preliminary data.</text>
</comment>
<dbReference type="AlphaFoldDB" id="A0AAW0PN11"/>
<accession>A0AAW0PN11</accession>
<evidence type="ECO:0000313" key="2">
    <source>
        <dbReference type="Proteomes" id="UP001460270"/>
    </source>
</evidence>
<reference evidence="2" key="1">
    <citation type="submission" date="2024-04" db="EMBL/GenBank/DDBJ databases">
        <title>Salinicola lusitanus LLJ914,a marine bacterium isolated from the Okinawa Trough.</title>
        <authorList>
            <person name="Li J."/>
        </authorList>
    </citation>
    <scope>NUCLEOTIDE SEQUENCE [LARGE SCALE GENOMIC DNA]</scope>
</reference>
<protein>
    <submittedName>
        <fullName evidence="1">Uncharacterized protein</fullName>
    </submittedName>
</protein>
<proteinExistence type="predicted"/>
<dbReference type="EMBL" id="JBBPFD010000005">
    <property type="protein sequence ID" value="KAK7925485.1"/>
    <property type="molecule type" value="Genomic_DNA"/>
</dbReference>
<evidence type="ECO:0000313" key="1">
    <source>
        <dbReference type="EMBL" id="KAK7925485.1"/>
    </source>
</evidence>
<dbReference type="Proteomes" id="UP001460270">
    <property type="component" value="Unassembled WGS sequence"/>
</dbReference>
<name>A0AAW0PN11_9GOBI</name>
<gene>
    <name evidence="1" type="ORF">WMY93_007795</name>
</gene>
<sequence length="120" mass="14016">MTACVPFTIEHLTLVCLSVRFWFGIEPKTPCSRKRKACEMEFETSEAKKPRCSRDKTPKLSRKRGASCLHWKEWPNQEVAIKHIRRKSVDFVSQIIGDELYTIPYEVLLMIKAAQMQRSD</sequence>
<organism evidence="1 2">
    <name type="scientific">Mugilogobius chulae</name>
    <name type="common">yellowstripe goby</name>
    <dbReference type="NCBI Taxonomy" id="88201"/>
    <lineage>
        <taxon>Eukaryota</taxon>
        <taxon>Metazoa</taxon>
        <taxon>Chordata</taxon>
        <taxon>Craniata</taxon>
        <taxon>Vertebrata</taxon>
        <taxon>Euteleostomi</taxon>
        <taxon>Actinopterygii</taxon>
        <taxon>Neopterygii</taxon>
        <taxon>Teleostei</taxon>
        <taxon>Neoteleostei</taxon>
        <taxon>Acanthomorphata</taxon>
        <taxon>Gobiaria</taxon>
        <taxon>Gobiiformes</taxon>
        <taxon>Gobioidei</taxon>
        <taxon>Gobiidae</taxon>
        <taxon>Gobionellinae</taxon>
        <taxon>Mugilogobius</taxon>
    </lineage>
</organism>
<keyword evidence="2" id="KW-1185">Reference proteome</keyword>